<dbReference type="InterPro" id="IPR036621">
    <property type="entry name" value="Anticodon-bd_dom_sf"/>
</dbReference>
<dbReference type="EMBL" id="GG666832">
    <property type="protein sequence ID" value="EEN41565.1"/>
    <property type="molecule type" value="Genomic_DNA"/>
</dbReference>
<reference evidence="14" key="3">
    <citation type="submission" date="2025-04" db="UniProtKB">
        <authorList>
            <consortium name="RefSeq"/>
        </authorList>
    </citation>
    <scope>IDENTIFICATION</scope>
    <source>
        <strain evidence="14">S238N-H82</strain>
        <tissue evidence="14">Testes</tissue>
    </source>
</reference>
<evidence type="ECO:0000256" key="7">
    <source>
        <dbReference type="ARBA" id="ARBA00022917"/>
    </source>
</evidence>
<dbReference type="InterPro" id="IPR004516">
    <property type="entry name" value="HisRS/HisZ"/>
</dbReference>
<dbReference type="FunFam" id="3.40.50.800:FF:000008">
    <property type="entry name" value="histidine--tRNA ligase, cytoplasmic isoform X1"/>
    <property type="match status" value="1"/>
</dbReference>
<evidence type="ECO:0000256" key="6">
    <source>
        <dbReference type="ARBA" id="ARBA00022840"/>
    </source>
</evidence>
<dbReference type="NCBIfam" id="TIGR00442">
    <property type="entry name" value="hisS"/>
    <property type="match status" value="1"/>
</dbReference>
<protein>
    <recommendedName>
        <fullName evidence="2">histidine--tRNA ligase</fullName>
        <ecNumber evidence="2">6.1.1.21</ecNumber>
    </recommendedName>
</protein>
<dbReference type="PANTHER" id="PTHR11476:SF7">
    <property type="entry name" value="HISTIDINE--TRNA LIGASE"/>
    <property type="match status" value="1"/>
</dbReference>
<accession>C4A0W0</accession>
<evidence type="ECO:0000256" key="1">
    <source>
        <dbReference type="ARBA" id="ARBA00008226"/>
    </source>
</evidence>
<dbReference type="PROSITE" id="PS51185">
    <property type="entry name" value="WHEP_TRS_2"/>
    <property type="match status" value="1"/>
</dbReference>
<keyword evidence="4" id="KW-0436">Ligase</keyword>
<dbReference type="PROSITE" id="PS50862">
    <property type="entry name" value="AA_TRNA_LIGASE_II"/>
    <property type="match status" value="1"/>
</dbReference>
<dbReference type="SUPFAM" id="SSF47060">
    <property type="entry name" value="S15/NS1 RNA-binding domain"/>
    <property type="match status" value="1"/>
</dbReference>
<evidence type="ECO:0000256" key="5">
    <source>
        <dbReference type="ARBA" id="ARBA00022741"/>
    </source>
</evidence>
<proteinExistence type="inferred from homology"/>
<dbReference type="GO" id="GO:0006427">
    <property type="term" value="P:histidyl-tRNA aminoacylation"/>
    <property type="evidence" value="ECO:0007669"/>
    <property type="project" value="InterPro"/>
</dbReference>
<dbReference type="Pfam" id="PF13393">
    <property type="entry name" value="tRNA-synt_His"/>
    <property type="match status" value="1"/>
</dbReference>
<dbReference type="HAMAP" id="MF_00127">
    <property type="entry name" value="His_tRNA_synth"/>
    <property type="match status" value="1"/>
</dbReference>
<evidence type="ECO:0000313" key="12">
    <source>
        <dbReference type="EMBL" id="EEN41565.1"/>
    </source>
</evidence>
<dbReference type="STRING" id="7739.C4A0W0"/>
<dbReference type="SMART" id="SM00991">
    <property type="entry name" value="WHEP-TRS"/>
    <property type="match status" value="1"/>
</dbReference>
<dbReference type="Gene3D" id="3.40.50.800">
    <property type="entry name" value="Anticodon-binding domain"/>
    <property type="match status" value="1"/>
</dbReference>
<feature type="domain" description="WHEP-TRS" evidence="11">
    <location>
        <begin position="10"/>
        <end position="66"/>
    </location>
</feature>
<dbReference type="AlphaFoldDB" id="C4A0W0"/>
<dbReference type="RefSeq" id="XP_035682963.1">
    <property type="nucleotide sequence ID" value="XM_035827070.1"/>
</dbReference>
<reference evidence="12" key="1">
    <citation type="journal article" date="2008" name="Nature">
        <title>The amphioxus genome and the evolution of the chordate karyotype.</title>
        <authorList>
            <consortium name="US DOE Joint Genome Institute (JGI-PGF)"/>
            <person name="Putnam N.H."/>
            <person name="Butts T."/>
            <person name="Ferrier D.E.K."/>
            <person name="Furlong R.F."/>
            <person name="Hellsten U."/>
            <person name="Kawashima T."/>
            <person name="Robinson-Rechavi M."/>
            <person name="Shoguchi E."/>
            <person name="Terry A."/>
            <person name="Yu J.-K."/>
            <person name="Benito-Gutierrez E.L."/>
            <person name="Dubchak I."/>
            <person name="Garcia-Fernandez J."/>
            <person name="Gibson-Brown J.J."/>
            <person name="Grigoriev I.V."/>
            <person name="Horton A.C."/>
            <person name="de Jong P.J."/>
            <person name="Jurka J."/>
            <person name="Kapitonov V.V."/>
            <person name="Kohara Y."/>
            <person name="Kuroki Y."/>
            <person name="Lindquist E."/>
            <person name="Lucas S."/>
            <person name="Osoegawa K."/>
            <person name="Pennacchio L.A."/>
            <person name="Salamov A.A."/>
            <person name="Satou Y."/>
            <person name="Sauka-Spengler T."/>
            <person name="Schmutz J."/>
            <person name="Shin-I T."/>
            <person name="Toyoda A."/>
            <person name="Bronner-Fraser M."/>
            <person name="Fujiyama A."/>
            <person name="Holland L.Z."/>
            <person name="Holland P.W.H."/>
            <person name="Satoh N."/>
            <person name="Rokhsar D.S."/>
        </authorList>
    </citation>
    <scope>NUCLEOTIDE SEQUENCE [LARGE SCALE GENOMIC DNA]</scope>
    <source>
        <strain evidence="12">S238N-H82</strain>
        <tissue evidence="12">Testes</tissue>
    </source>
</reference>
<evidence type="ECO:0000313" key="14">
    <source>
        <dbReference type="RefSeq" id="XP_035682963.1"/>
    </source>
</evidence>
<dbReference type="PANTHER" id="PTHR11476">
    <property type="entry name" value="HISTIDYL-TRNA SYNTHETASE"/>
    <property type="match status" value="1"/>
</dbReference>
<dbReference type="CDD" id="cd00859">
    <property type="entry name" value="HisRS_anticodon"/>
    <property type="match status" value="1"/>
</dbReference>
<comment type="similarity">
    <text evidence="1">Belongs to the class-II aminoacyl-tRNA synthetase family.</text>
</comment>
<dbReference type="SUPFAM" id="SSF55681">
    <property type="entry name" value="Class II aaRS and biotin synthetases"/>
    <property type="match status" value="1"/>
</dbReference>
<reference evidence="13" key="2">
    <citation type="journal article" date="2020" name="Nat. Ecol. Evol.">
        <title>Deeply conserved synteny resolves early events in vertebrate evolution.</title>
        <authorList>
            <person name="Simakov O."/>
            <person name="Marletaz F."/>
            <person name="Yue J.X."/>
            <person name="O'Connell B."/>
            <person name="Jenkins J."/>
            <person name="Brandt A."/>
            <person name="Calef R."/>
            <person name="Tung C.H."/>
            <person name="Huang T.K."/>
            <person name="Schmutz J."/>
            <person name="Satoh N."/>
            <person name="Yu J.K."/>
            <person name="Putnam N.H."/>
            <person name="Green R.E."/>
            <person name="Rokhsar D.S."/>
        </authorList>
    </citation>
    <scope>NUCLEOTIDE SEQUENCE [LARGE SCALE GENOMIC DNA]</scope>
    <source>
        <strain evidence="13">S238N-H82</strain>
    </source>
</reference>
<dbReference type="FunFam" id="3.30.930.10:FF:000021">
    <property type="entry name" value="Probable histidine--tRNA ligase, mitochondrial"/>
    <property type="match status" value="1"/>
</dbReference>
<evidence type="ECO:0000256" key="2">
    <source>
        <dbReference type="ARBA" id="ARBA00012815"/>
    </source>
</evidence>
<dbReference type="InterPro" id="IPR006195">
    <property type="entry name" value="aa-tRNA-synth_II"/>
</dbReference>
<dbReference type="Pfam" id="PF03129">
    <property type="entry name" value="HGTP_anticodon"/>
    <property type="match status" value="1"/>
</dbReference>
<keyword evidence="6" id="KW-0067">ATP-binding</keyword>
<feature type="domain" description="Aminoacyl-transfer RNA synthetases class-II family profile" evidence="10">
    <location>
        <begin position="44"/>
        <end position="403"/>
    </location>
</feature>
<dbReference type="PIRSF" id="PIRSF001549">
    <property type="entry name" value="His-tRNA_synth"/>
    <property type="match status" value="1"/>
</dbReference>
<dbReference type="GO" id="GO:0004821">
    <property type="term" value="F:histidine-tRNA ligase activity"/>
    <property type="evidence" value="ECO:0007669"/>
    <property type="project" value="UniProtKB-EC"/>
</dbReference>
<dbReference type="GO" id="GO:0005524">
    <property type="term" value="F:ATP binding"/>
    <property type="evidence" value="ECO:0007669"/>
    <property type="project" value="UniProtKB-KW"/>
</dbReference>
<organism>
    <name type="scientific">Branchiostoma floridae</name>
    <name type="common">Florida lancelet</name>
    <name type="synonym">Amphioxus</name>
    <dbReference type="NCBI Taxonomy" id="7739"/>
    <lineage>
        <taxon>Eukaryota</taxon>
        <taxon>Metazoa</taxon>
        <taxon>Chordata</taxon>
        <taxon>Cephalochordata</taxon>
        <taxon>Leptocardii</taxon>
        <taxon>Amphioxiformes</taxon>
        <taxon>Branchiostomatidae</taxon>
        <taxon>Branchiostoma</taxon>
    </lineage>
</organism>
<dbReference type="InParanoid" id="C4A0W0"/>
<evidence type="ECO:0000256" key="4">
    <source>
        <dbReference type="ARBA" id="ARBA00022598"/>
    </source>
</evidence>
<evidence type="ECO:0000259" key="11">
    <source>
        <dbReference type="PROSITE" id="PS51185"/>
    </source>
</evidence>
<evidence type="ECO:0000313" key="13">
    <source>
        <dbReference type="Proteomes" id="UP000001554"/>
    </source>
</evidence>
<keyword evidence="8" id="KW-0030">Aminoacyl-tRNA synthetase</keyword>
<evidence type="ECO:0000256" key="3">
    <source>
        <dbReference type="ARBA" id="ARBA00022490"/>
    </source>
</evidence>
<dbReference type="SUPFAM" id="SSF52954">
    <property type="entry name" value="Class II aaRS ABD-related"/>
    <property type="match status" value="1"/>
</dbReference>
<dbReference type="GO" id="GO:0005737">
    <property type="term" value="C:cytoplasm"/>
    <property type="evidence" value="ECO:0007669"/>
    <property type="project" value="UniProtKB-ARBA"/>
</dbReference>
<keyword evidence="3" id="KW-0963">Cytoplasm</keyword>
<dbReference type="InterPro" id="IPR033656">
    <property type="entry name" value="HisRS_anticodon"/>
</dbReference>
<dbReference type="InterPro" id="IPR015807">
    <property type="entry name" value="His-tRNA-ligase"/>
</dbReference>
<sequence length="515" mass="58162">MAAPKSGLGDMADVKEAIKNQGEIVRKLKQEKADPEKISEEVQKLLSLKEQLGDARPQKFQLKTPKGTRDYNPRQMAIREGVFKTIINCFKRHGAETIDTPVFELKETLTGKYGEDAKLIYDLADQGGEILSLRYDLTVPFARYLAMNKINTIKRYHIAKVYRRDNPAMTRGRYREFYQCDFDIAGQYDLMIPDAECVKIVAEILSELNVGDFIIKLNTRLLLDGMFAVCGVPEDKFRTICSAVDKLDKTFWEDVRSEMVDEKGLAPEVADRIGEYVRLNGQLELVDQLMQDEQMMKNKMARQGLEEMKLLLTYCQLFGVLDKVSFDLSLARGLDYYTGVIYEAILTTEKVQSDGGDKNEPVGVGSVAGGGRYDGLVGMFDPKGKKVPCVGVSIGIERLFSIMEAKAEAAEGKVRTTETQVYVASGQKNMLEERMKLCNLLWEGGIKTELSYKKNPKLLNQFQYAEEHGIPFLAIIGEQELKDGVVKVRNTSTREEETFPRDKLLEEIRTRVGPS</sequence>
<evidence type="ECO:0000256" key="9">
    <source>
        <dbReference type="ARBA" id="ARBA00047639"/>
    </source>
</evidence>
<name>C4A0W0_BRAFL</name>
<dbReference type="CDD" id="cd00773">
    <property type="entry name" value="HisRS-like_core"/>
    <property type="match status" value="1"/>
</dbReference>
<dbReference type="InterPro" id="IPR000738">
    <property type="entry name" value="WHEP-TRS_dom"/>
</dbReference>
<dbReference type="InterPro" id="IPR004154">
    <property type="entry name" value="Anticodon-bd"/>
</dbReference>
<dbReference type="EC" id="6.1.1.21" evidence="2"/>
<dbReference type="InterPro" id="IPR009068">
    <property type="entry name" value="uS15_NS1_RNA-bd_sf"/>
</dbReference>
<comment type="catalytic activity">
    <reaction evidence="9">
        <text>tRNA(His) + L-histidine + ATP = L-histidyl-tRNA(His) + AMP + diphosphate + H(+)</text>
        <dbReference type="Rhea" id="RHEA:17313"/>
        <dbReference type="Rhea" id="RHEA-COMP:9665"/>
        <dbReference type="Rhea" id="RHEA-COMP:9689"/>
        <dbReference type="ChEBI" id="CHEBI:15378"/>
        <dbReference type="ChEBI" id="CHEBI:30616"/>
        <dbReference type="ChEBI" id="CHEBI:33019"/>
        <dbReference type="ChEBI" id="CHEBI:57595"/>
        <dbReference type="ChEBI" id="CHEBI:78442"/>
        <dbReference type="ChEBI" id="CHEBI:78527"/>
        <dbReference type="ChEBI" id="CHEBI:456215"/>
        <dbReference type="EC" id="6.1.1.21"/>
    </reaction>
</comment>
<dbReference type="eggNOG" id="KOG1936">
    <property type="taxonomic scope" value="Eukaryota"/>
</dbReference>
<dbReference type="Pfam" id="PF00458">
    <property type="entry name" value="WHEP-TRS"/>
    <property type="match status" value="1"/>
</dbReference>
<dbReference type="GeneID" id="118420314"/>
<keyword evidence="5" id="KW-0547">Nucleotide-binding</keyword>
<dbReference type="Gene3D" id="3.30.930.10">
    <property type="entry name" value="Bira Bifunctional Protein, Domain 2"/>
    <property type="match status" value="1"/>
</dbReference>
<evidence type="ECO:0000259" key="10">
    <source>
        <dbReference type="PROSITE" id="PS50862"/>
    </source>
</evidence>
<keyword evidence="13" id="KW-1185">Reference proteome</keyword>
<dbReference type="InterPro" id="IPR041715">
    <property type="entry name" value="HisRS-like_core"/>
</dbReference>
<dbReference type="Proteomes" id="UP000001554">
    <property type="component" value="Chromosome 7"/>
</dbReference>
<evidence type="ECO:0000256" key="8">
    <source>
        <dbReference type="ARBA" id="ARBA00023146"/>
    </source>
</evidence>
<dbReference type="InterPro" id="IPR045864">
    <property type="entry name" value="aa-tRNA-synth_II/BPL/LPL"/>
</dbReference>
<keyword evidence="7" id="KW-0648">Protein biosynthesis</keyword>
<gene>
    <name evidence="14" type="primary">LOC118420314</name>
    <name evidence="12" type="ORF">BRAFLDRAFT_274629</name>
</gene>